<sequence>MTMKPRHDFTPCVPGALSGGLSRTEFFDGMVLSEADMKREQSYWQMKRRLTNRALGQGVVWGLTLHWDERSRCFTLCPGYGLSCCGDDLVVECPETVCERDLIDPCSEEFRRLFVDPKNPCADPCEVRPDAPVEACLMLEYVECPEDPRQVFEDPCAELPKGCRFGAVRETTRLRLVPPPPAPPPGPMERFCARIAEIREQLAKAAEASGDAPPPEPLFAGTGPQARITAAPLDANDLATAAYAEPLPAEVGATATITMLGDSSDEVKFTLEPMPGFFFTSFTQDGFDQPVGQILMGFATTASAESLTNGVGIDAVAVIAPLFGTGPSLRVTYRIEAARGDATTITAEVLAVEELPERRDCVSVLEEGLFLDTDPACQVRTMLMAVLCGWFRGQLGTAPCAEGEEEVDPARAAIAWAICWLAWRLVWELDATTDAGKAAEDCLRKLFQEWCAGMHYKGPRCEHNLHGIVLGCVKVHPNGRIECFDEWARRRHVLTGPLLSHWGAQFGLAPLDVAASRLARWICCVAATPAAQMPQLPGEAAALFSFGNGGFLAGQELAAGATLGQATVNSVRPATPLDMIGRVIDLIAGPERMPLSAAPGVDLFTLQGGGLQLAVPRGAPAGLRERAANREAIRVLLAREMAEAPPMARPAMESVLDEVAGTLTAGMLRAPTDSPLFGHMVRAIEAHEADIPSLRALIAMDPERAVDLVRPELRAEDGFTDEAVADKAMGLVYGAAVKTLRDGAGAILEQARAREDDEAFVRADLEEAATVSALRTALNPNLQGRGLTLANIRAIAARAAKRG</sequence>
<evidence type="ECO:0000313" key="1">
    <source>
        <dbReference type="EMBL" id="MBJ3764451.1"/>
    </source>
</evidence>
<gene>
    <name evidence="1" type="ORF">ILP92_17075</name>
</gene>
<dbReference type="EMBL" id="JAEKPD010000026">
    <property type="protein sequence ID" value="MBJ3764451.1"/>
    <property type="molecule type" value="Genomic_DNA"/>
</dbReference>
<dbReference type="Proteomes" id="UP000642488">
    <property type="component" value="Unassembled WGS sequence"/>
</dbReference>
<accession>A0A934IF19</accession>
<organism evidence="1 2">
    <name type="scientific">Palleronia pontilimi</name>
    <dbReference type="NCBI Taxonomy" id="1964209"/>
    <lineage>
        <taxon>Bacteria</taxon>
        <taxon>Pseudomonadati</taxon>
        <taxon>Pseudomonadota</taxon>
        <taxon>Alphaproteobacteria</taxon>
        <taxon>Rhodobacterales</taxon>
        <taxon>Roseobacteraceae</taxon>
        <taxon>Palleronia</taxon>
    </lineage>
</organism>
<dbReference type="AlphaFoldDB" id="A0A934IF19"/>
<reference evidence="1" key="1">
    <citation type="submission" date="2020-12" db="EMBL/GenBank/DDBJ databases">
        <title>Bacterial taxonomy.</title>
        <authorList>
            <person name="Pan X."/>
        </authorList>
    </citation>
    <scope>NUCLEOTIDE SEQUENCE</scope>
    <source>
        <strain evidence="1">KCTC 52957</strain>
    </source>
</reference>
<protein>
    <submittedName>
        <fullName evidence="1">Uncharacterized protein</fullName>
    </submittedName>
</protein>
<proteinExistence type="predicted"/>
<dbReference type="RefSeq" id="WP_198917626.1">
    <property type="nucleotide sequence ID" value="NZ_JAEKPD010000026.1"/>
</dbReference>
<evidence type="ECO:0000313" key="2">
    <source>
        <dbReference type="Proteomes" id="UP000642488"/>
    </source>
</evidence>
<comment type="caution">
    <text evidence="1">The sequence shown here is derived from an EMBL/GenBank/DDBJ whole genome shotgun (WGS) entry which is preliminary data.</text>
</comment>
<keyword evidence="2" id="KW-1185">Reference proteome</keyword>
<name>A0A934IF19_9RHOB</name>